<keyword evidence="2 4" id="KW-1133">Transmembrane helix</keyword>
<keyword evidence="4" id="KW-0186">Copper</keyword>
<evidence type="ECO:0000256" key="3">
    <source>
        <dbReference type="ARBA" id="ARBA00023136"/>
    </source>
</evidence>
<dbReference type="Proteomes" id="UP001365542">
    <property type="component" value="Unassembled WGS sequence"/>
</dbReference>
<keyword evidence="7" id="KW-1185">Reference proteome</keyword>
<sequence length="171" mass="19173">MDHTQSSMSNGSDAQQVSSTSTPDNSHATMAMVFQWVLETPIYSYSFTPKTSSQYFGALLFLVLLSIIYRAFVAFKSHKETQWAHQEQLRKGILAGQFHDEKASADGSTREIRGPAPWNWRVDPARASLSVLNIALHYLLMFAVMSLNVGYFFAVLIGVFLGDLLFARYGH</sequence>
<dbReference type="AlphaFoldDB" id="A0AAV9X6R3"/>
<comment type="similarity">
    <text evidence="4">Belongs to the copper transporter (Ctr) (TC 1.A.56) family. SLC31A subfamily.</text>
</comment>
<dbReference type="PANTHER" id="PTHR12483">
    <property type="entry name" value="SOLUTE CARRIER FAMILY 31 COPPER TRANSPORTERS"/>
    <property type="match status" value="1"/>
</dbReference>
<dbReference type="Pfam" id="PF04145">
    <property type="entry name" value="Ctr"/>
    <property type="match status" value="1"/>
</dbReference>
<dbReference type="PANTHER" id="PTHR12483:SF120">
    <property type="entry name" value="HIGH-AFFINITY COPPER TRANSPORTER CTRA2"/>
    <property type="match status" value="1"/>
</dbReference>
<keyword evidence="1 4" id="KW-0812">Transmembrane</keyword>
<reference evidence="6 7" key="1">
    <citation type="submission" date="2019-10" db="EMBL/GenBank/DDBJ databases">
        <authorList>
            <person name="Palmer J.M."/>
        </authorList>
    </citation>
    <scope>NUCLEOTIDE SEQUENCE [LARGE SCALE GENOMIC DNA]</scope>
    <source>
        <strain evidence="6 7">TWF694</strain>
    </source>
</reference>
<dbReference type="GO" id="GO:0005375">
    <property type="term" value="F:copper ion transmembrane transporter activity"/>
    <property type="evidence" value="ECO:0007669"/>
    <property type="project" value="UniProtKB-UniRule"/>
</dbReference>
<keyword evidence="3 4" id="KW-0472">Membrane</keyword>
<evidence type="ECO:0000256" key="1">
    <source>
        <dbReference type="ARBA" id="ARBA00022692"/>
    </source>
</evidence>
<organism evidence="6 7">
    <name type="scientific">Orbilia ellipsospora</name>
    <dbReference type="NCBI Taxonomy" id="2528407"/>
    <lineage>
        <taxon>Eukaryota</taxon>
        <taxon>Fungi</taxon>
        <taxon>Dikarya</taxon>
        <taxon>Ascomycota</taxon>
        <taxon>Pezizomycotina</taxon>
        <taxon>Orbiliomycetes</taxon>
        <taxon>Orbiliales</taxon>
        <taxon>Orbiliaceae</taxon>
        <taxon>Orbilia</taxon>
    </lineage>
</organism>
<feature type="region of interest" description="Disordered" evidence="5">
    <location>
        <begin position="1"/>
        <end position="24"/>
    </location>
</feature>
<proteinExistence type="inferred from homology"/>
<dbReference type="InterPro" id="IPR007274">
    <property type="entry name" value="Cop_transporter"/>
</dbReference>
<keyword evidence="4" id="KW-0813">Transport</keyword>
<evidence type="ECO:0000256" key="2">
    <source>
        <dbReference type="ARBA" id="ARBA00022989"/>
    </source>
</evidence>
<evidence type="ECO:0000256" key="4">
    <source>
        <dbReference type="RuleBase" id="RU367022"/>
    </source>
</evidence>
<accession>A0AAV9X6R3</accession>
<feature type="transmembrane region" description="Helical" evidence="4">
    <location>
        <begin position="55"/>
        <end position="75"/>
    </location>
</feature>
<comment type="subcellular location">
    <subcellularLocation>
        <location evidence="4">Membrane</location>
        <topology evidence="4">Multi-pass membrane protein</topology>
    </subcellularLocation>
</comment>
<evidence type="ECO:0000313" key="6">
    <source>
        <dbReference type="EMBL" id="KAK6537782.1"/>
    </source>
</evidence>
<evidence type="ECO:0000313" key="7">
    <source>
        <dbReference type="Proteomes" id="UP001365542"/>
    </source>
</evidence>
<protein>
    <recommendedName>
        <fullName evidence="4">Copper transport protein</fullName>
    </recommendedName>
</protein>
<comment type="caution">
    <text evidence="6">The sequence shown here is derived from an EMBL/GenBank/DDBJ whole genome shotgun (WGS) entry which is preliminary data.</text>
</comment>
<dbReference type="GO" id="GO:0005886">
    <property type="term" value="C:plasma membrane"/>
    <property type="evidence" value="ECO:0007669"/>
    <property type="project" value="TreeGrafter"/>
</dbReference>
<name>A0AAV9X6R3_9PEZI</name>
<gene>
    <name evidence="6" type="ORF">TWF694_010690</name>
</gene>
<dbReference type="EMBL" id="JAVHJO010000008">
    <property type="protein sequence ID" value="KAK6537782.1"/>
    <property type="molecule type" value="Genomic_DNA"/>
</dbReference>
<keyword evidence="4" id="KW-0406">Ion transport</keyword>
<keyword evidence="4" id="KW-0187">Copper transport</keyword>
<evidence type="ECO:0000256" key="5">
    <source>
        <dbReference type="SAM" id="MobiDB-lite"/>
    </source>
</evidence>